<feature type="signal peptide" evidence="1">
    <location>
        <begin position="1"/>
        <end position="29"/>
    </location>
</feature>
<reference evidence="3" key="1">
    <citation type="journal article" date="2017" name="Plant J.">
        <title>The pomegranate (Punica granatum L.) genome and the genomics of punicalagin biosynthesis.</title>
        <authorList>
            <person name="Qin G."/>
            <person name="Xu C."/>
            <person name="Ming R."/>
            <person name="Tang H."/>
            <person name="Guyot R."/>
            <person name="Kramer E.M."/>
            <person name="Hu Y."/>
            <person name="Yi X."/>
            <person name="Qi Y."/>
            <person name="Xu X."/>
            <person name="Gao Z."/>
            <person name="Pan H."/>
            <person name="Jian J."/>
            <person name="Tian Y."/>
            <person name="Yue Z."/>
            <person name="Xu Y."/>
        </authorList>
    </citation>
    <scope>NUCLEOTIDE SEQUENCE [LARGE SCALE GENOMIC DNA]</scope>
    <source>
        <strain evidence="3">cv. Dabenzi</strain>
    </source>
</reference>
<comment type="caution">
    <text evidence="2">The sequence shown here is derived from an EMBL/GenBank/DDBJ whole genome shotgun (WGS) entry which is preliminary data.</text>
</comment>
<evidence type="ECO:0000313" key="2">
    <source>
        <dbReference type="EMBL" id="OWM67149.1"/>
    </source>
</evidence>
<evidence type="ECO:0000313" key="3">
    <source>
        <dbReference type="Proteomes" id="UP000197138"/>
    </source>
</evidence>
<dbReference type="AlphaFoldDB" id="A0A218W3N2"/>
<evidence type="ECO:0008006" key="4">
    <source>
        <dbReference type="Google" id="ProtNLM"/>
    </source>
</evidence>
<dbReference type="Proteomes" id="UP000197138">
    <property type="component" value="Unassembled WGS sequence"/>
</dbReference>
<name>A0A218W3N2_PUNGR</name>
<dbReference type="EMBL" id="MTKT01005400">
    <property type="protein sequence ID" value="OWM67149.1"/>
    <property type="molecule type" value="Genomic_DNA"/>
</dbReference>
<evidence type="ECO:0000256" key="1">
    <source>
        <dbReference type="SAM" id="SignalP"/>
    </source>
</evidence>
<protein>
    <recommendedName>
        <fullName evidence="4">Secreted protein</fullName>
    </recommendedName>
</protein>
<feature type="chain" id="PRO_5012171450" description="Secreted protein" evidence="1">
    <location>
        <begin position="30"/>
        <end position="91"/>
    </location>
</feature>
<sequence length="91" mass="9583">MVAWPLSLASPILCSVLPRCLLSVAPVSGSPLRLLSIALITDSPGEILLQTLHQIAFVSLSVLSIAKALNRGLGLELIRIYGALRPGLELA</sequence>
<organism evidence="2 3">
    <name type="scientific">Punica granatum</name>
    <name type="common">Pomegranate</name>
    <dbReference type="NCBI Taxonomy" id="22663"/>
    <lineage>
        <taxon>Eukaryota</taxon>
        <taxon>Viridiplantae</taxon>
        <taxon>Streptophyta</taxon>
        <taxon>Embryophyta</taxon>
        <taxon>Tracheophyta</taxon>
        <taxon>Spermatophyta</taxon>
        <taxon>Magnoliopsida</taxon>
        <taxon>eudicotyledons</taxon>
        <taxon>Gunneridae</taxon>
        <taxon>Pentapetalae</taxon>
        <taxon>rosids</taxon>
        <taxon>malvids</taxon>
        <taxon>Myrtales</taxon>
        <taxon>Lythraceae</taxon>
        <taxon>Punica</taxon>
    </lineage>
</organism>
<keyword evidence="1" id="KW-0732">Signal</keyword>
<gene>
    <name evidence="2" type="ORF">CDL15_Pgr000601</name>
</gene>
<accession>A0A218W3N2</accession>
<proteinExistence type="predicted"/>